<dbReference type="InterPro" id="IPR004360">
    <property type="entry name" value="Glyas_Fos-R_dOase_dom"/>
</dbReference>
<dbReference type="Pfam" id="PF00903">
    <property type="entry name" value="Glyoxalase"/>
    <property type="match status" value="1"/>
</dbReference>
<dbReference type="Gene3D" id="3.10.180.10">
    <property type="entry name" value="2,3-Dihydroxybiphenyl 1,2-Dioxygenase, domain 1"/>
    <property type="match status" value="1"/>
</dbReference>
<evidence type="ECO:0000313" key="2">
    <source>
        <dbReference type="EMBL" id="TFF76314.1"/>
    </source>
</evidence>
<dbReference type="OrthoDB" id="9800438at2"/>
<dbReference type="EMBL" id="QORL01000018">
    <property type="protein sequence ID" value="TFF76314.1"/>
    <property type="molecule type" value="Genomic_DNA"/>
</dbReference>
<proteinExistence type="predicted"/>
<organism evidence="3 5">
    <name type="scientific">Aeromonas taiwanensis</name>
    <dbReference type="NCBI Taxonomy" id="633417"/>
    <lineage>
        <taxon>Bacteria</taxon>
        <taxon>Pseudomonadati</taxon>
        <taxon>Pseudomonadota</taxon>
        <taxon>Gammaproteobacteria</taxon>
        <taxon>Aeromonadales</taxon>
        <taxon>Aeromonadaceae</taxon>
        <taxon>Aeromonas</taxon>
    </lineage>
</organism>
<evidence type="ECO:0000313" key="4">
    <source>
        <dbReference type="Proteomes" id="UP000297720"/>
    </source>
</evidence>
<reference evidence="3 5" key="1">
    <citation type="submission" date="2018-06" db="EMBL/GenBank/DDBJ databases">
        <title>Occurrence of a novel blaKPC-2- and qnrS2- harbouring IncP6 plasmid from Aeromonas taiwanensis isolates recovered from the river sediments.</title>
        <authorList>
            <person name="Zheng B."/>
            <person name="Yu X."/>
            <person name="Xiao Y."/>
        </authorList>
    </citation>
    <scope>NUCLEOTIDE SEQUENCE [LARGE SCALE GENOMIC DNA]</scope>
    <source>
        <strain evidence="2 4">1713</strain>
        <strain evidence="3 5">198</strain>
    </source>
</reference>
<evidence type="ECO:0000259" key="1">
    <source>
        <dbReference type="PROSITE" id="PS51819"/>
    </source>
</evidence>
<dbReference type="AlphaFoldDB" id="A0A5F0KBN2"/>
<evidence type="ECO:0000313" key="3">
    <source>
        <dbReference type="EMBL" id="TFF80752.1"/>
    </source>
</evidence>
<dbReference type="RefSeq" id="WP_134695662.1">
    <property type="nucleotide sequence ID" value="NZ_QORJ01000015.1"/>
</dbReference>
<dbReference type="CDD" id="cd07262">
    <property type="entry name" value="VOC_like"/>
    <property type="match status" value="1"/>
</dbReference>
<dbReference type="PANTHER" id="PTHR35006:SF2">
    <property type="entry name" value="GLYOXALASE FAMILY PROTEIN (AFU_ORTHOLOGUE AFUA_5G14830)"/>
    <property type="match status" value="1"/>
</dbReference>
<dbReference type="EMBL" id="QORK01000018">
    <property type="protein sequence ID" value="TFF80752.1"/>
    <property type="molecule type" value="Genomic_DNA"/>
</dbReference>
<protein>
    <submittedName>
        <fullName evidence="3">VOC family protein</fullName>
    </submittedName>
</protein>
<keyword evidence="4" id="KW-1185">Reference proteome</keyword>
<dbReference type="PANTHER" id="PTHR35006">
    <property type="entry name" value="GLYOXALASE FAMILY PROTEIN (AFU_ORTHOLOGUE AFUA_5G14830)"/>
    <property type="match status" value="1"/>
</dbReference>
<dbReference type="Proteomes" id="UP000297914">
    <property type="component" value="Unassembled WGS sequence"/>
</dbReference>
<dbReference type="PROSITE" id="PS51819">
    <property type="entry name" value="VOC"/>
    <property type="match status" value="1"/>
</dbReference>
<dbReference type="Proteomes" id="UP000297720">
    <property type="component" value="Unassembled WGS sequence"/>
</dbReference>
<comment type="caution">
    <text evidence="3">The sequence shown here is derived from an EMBL/GenBank/DDBJ whole genome shotgun (WGS) entry which is preliminary data.</text>
</comment>
<evidence type="ECO:0000313" key="5">
    <source>
        <dbReference type="Proteomes" id="UP000297914"/>
    </source>
</evidence>
<name>A0A5F0KBN2_9GAMM</name>
<accession>A0A5F0KBN2</accession>
<dbReference type="InterPro" id="IPR037523">
    <property type="entry name" value="VOC_core"/>
</dbReference>
<gene>
    <name evidence="2" type="ORF">DRM93_09905</name>
    <name evidence="3" type="ORF">DRM94_09905</name>
</gene>
<sequence>MFDHVEIKVVNVDDCRRFYETVLAPLLIELKWADEGAAGFGPVSRDKVGFLIERGERGAPCHLAFAASTAAQVDAFHRAGVTAGFACNGLPGLRPHYAPDYYAAFLRDPDGNNIEALAYLERPGTTSE</sequence>
<feature type="domain" description="VOC" evidence="1">
    <location>
        <begin position="1"/>
        <end position="119"/>
    </location>
</feature>
<dbReference type="SUPFAM" id="SSF54593">
    <property type="entry name" value="Glyoxalase/Bleomycin resistance protein/Dihydroxybiphenyl dioxygenase"/>
    <property type="match status" value="1"/>
</dbReference>
<dbReference type="InterPro" id="IPR029068">
    <property type="entry name" value="Glyas_Bleomycin-R_OHBP_Dase"/>
</dbReference>